<keyword evidence="3" id="KW-1185">Reference proteome</keyword>
<dbReference type="EMBL" id="AVPF01000038">
    <property type="protein sequence ID" value="KGX85622.1"/>
    <property type="molecule type" value="Genomic_DNA"/>
</dbReference>
<evidence type="ECO:0000313" key="3">
    <source>
        <dbReference type="Proteomes" id="UP000030403"/>
    </source>
</evidence>
<proteinExistence type="predicted"/>
<gene>
    <name evidence="2" type="ORF">N783_14100</name>
</gene>
<dbReference type="AlphaFoldDB" id="A0A0A5HPS0"/>
<name>A0A0A5HPS0_9BACI</name>
<dbReference type="Proteomes" id="UP000030403">
    <property type="component" value="Unassembled WGS sequence"/>
</dbReference>
<protein>
    <submittedName>
        <fullName evidence="2">Uncharacterized protein</fullName>
    </submittedName>
</protein>
<evidence type="ECO:0000313" key="2">
    <source>
        <dbReference type="EMBL" id="KGX85622.1"/>
    </source>
</evidence>
<organism evidence="2 3">
    <name type="scientific">Pontibacillus marinus BH030004 = DSM 16465</name>
    <dbReference type="NCBI Taxonomy" id="1385511"/>
    <lineage>
        <taxon>Bacteria</taxon>
        <taxon>Bacillati</taxon>
        <taxon>Bacillota</taxon>
        <taxon>Bacilli</taxon>
        <taxon>Bacillales</taxon>
        <taxon>Bacillaceae</taxon>
        <taxon>Pontibacillus</taxon>
    </lineage>
</organism>
<accession>A0A0A5HPS0</accession>
<keyword evidence="1" id="KW-1133">Transmembrane helix</keyword>
<sequence length="68" mass="7649">MKSFFKGRKFRFITLLTGLVSASVILTIVILLFSSYQSEKKSLTNTYLSLNYSKSNKISSSVNSLLHP</sequence>
<keyword evidence="1" id="KW-0812">Transmembrane</keyword>
<feature type="transmembrane region" description="Helical" evidence="1">
    <location>
        <begin position="12"/>
        <end position="33"/>
    </location>
</feature>
<evidence type="ECO:0000256" key="1">
    <source>
        <dbReference type="SAM" id="Phobius"/>
    </source>
</evidence>
<comment type="caution">
    <text evidence="2">The sequence shown here is derived from an EMBL/GenBank/DDBJ whole genome shotgun (WGS) entry which is preliminary data.</text>
</comment>
<dbReference type="STRING" id="1385511.GCA_000425225_00021"/>
<dbReference type="eggNOG" id="COG2199">
    <property type="taxonomic scope" value="Bacteria"/>
</dbReference>
<reference evidence="2 3" key="1">
    <citation type="submission" date="2013-08" db="EMBL/GenBank/DDBJ databases">
        <authorList>
            <person name="Huang J."/>
            <person name="Wang G."/>
        </authorList>
    </citation>
    <scope>NUCLEOTIDE SEQUENCE [LARGE SCALE GENOMIC DNA]</scope>
    <source>
        <strain evidence="2 3">BH030004</strain>
    </source>
</reference>
<keyword evidence="1" id="KW-0472">Membrane</keyword>